<feature type="compositionally biased region" description="Low complexity" evidence="1">
    <location>
        <begin position="1026"/>
        <end position="1044"/>
    </location>
</feature>
<feature type="compositionally biased region" description="Basic and acidic residues" evidence="1">
    <location>
        <begin position="149"/>
        <end position="158"/>
    </location>
</feature>
<accession>A0A9W6F527</accession>
<sequence length="1124" mass="108984">MNNVDQVEAARLAVRAPAAQPGPQKSGVGNRGSSAYHAPSDVNACASHTSSSGALGALPTVRSAPFSAISLSYAAVAGARRQAGLTSTDKVPPYCDSLNHSSQGPTSSHHHAGGKRPRTLAFSGDAASTQTEPSQPSQLRRLTSLTAHSRQETAEEGHNRHHASSASPGARQAGPQAPQLSEADHRTCVELRQGAFIQQLVGATNCHGSDARGRCPATNAAPTAPGGVPTVIGGLGSDGGHQLAAFLAANSPSVLEQLLATAGVAPAPTQGRQGAAATTSSFSLSGLAGFHREDAHPKGAQHAQDELPRAAEPDPHRRPRGQASASTTPAGLRADGSAASLAGTITGRAGGGIGHGGEAGPVGGGSGTEGDGCGRKGGALAQDKPSGSAADAVCGARRARDGGEEAAGAGVAAEGRAGLAGPASRSRTAKYNDAAARSSAVEQARVGQASRQGGMSTDAPLIAAGPGAAAAGHAVAGPPDQQHQPTEPVSAHLRAEVAARLKKPIRIIQPISQAWVEETLQSAGGAAGAAAPSVSKGPAAPAYVPAVASASFPQAPLHQAKPRMQSHCPAVAASKPVTSTMASELPGEPSLRDMPVYTTKAAPAVCTSKAASSAPKQPAPPAGRTAAADLSPLAALAPALAALASLPPSDTASPFTISSLGVWSPLACDSGPAGSGATLAAAALPRNYESNTNTNSAMPVTAAPSPFSSGVLPPASSSGTMRPGAANYAALVTAPAIVSAAAAAAADAAAGGATAAATVGGGSAAATAAIVAGLEALAAANPTMAALVAAGAAPAAPPVNAAAGAHRAARSPPDPLLHNRVGAAAGLTPPLPSQVRQLQATPVASTAGSTSASCLGKVQGELTLLYQWYVANKAVYLDQAQRQLQRIEALTAARDGAADAAAASFARAESAEAMRAFETALKIMSVCGRVEQQWLAGPAMAAAAGGGAVGAAVAGTTAADMGRGLAPELPPQAPGGSTGLQLPANVPAPSGGWAHGASAALAVAAALVGSVGQGQCPAPEPGGPGPRDNAAGAAGAPGRVPSPRGVAPTSVVGVAPLALRAVGARPATGMPQSLSMQGLQAVAAGDPRPAVAGAMAPPRPSPAARGAAAASPPATAPISPVTAA</sequence>
<organism evidence="2 3">
    <name type="scientific">Pleodorina starrii</name>
    <dbReference type="NCBI Taxonomy" id="330485"/>
    <lineage>
        <taxon>Eukaryota</taxon>
        <taxon>Viridiplantae</taxon>
        <taxon>Chlorophyta</taxon>
        <taxon>core chlorophytes</taxon>
        <taxon>Chlorophyceae</taxon>
        <taxon>CS clade</taxon>
        <taxon>Chlamydomonadales</taxon>
        <taxon>Volvocaceae</taxon>
        <taxon>Pleodorina</taxon>
    </lineage>
</organism>
<feature type="region of interest" description="Disordered" evidence="1">
    <location>
        <begin position="13"/>
        <end position="38"/>
    </location>
</feature>
<feature type="region of interest" description="Disordered" evidence="1">
    <location>
        <begin position="1013"/>
        <end position="1044"/>
    </location>
</feature>
<dbReference type="Proteomes" id="UP001165080">
    <property type="component" value="Unassembled WGS sequence"/>
</dbReference>
<gene>
    <name evidence="2" type="primary">PLEST002910</name>
    <name evidence="2" type="ORF">PLESTB_001049900</name>
</gene>
<feature type="region of interest" description="Disordered" evidence="1">
    <location>
        <begin position="87"/>
        <end position="182"/>
    </location>
</feature>
<protein>
    <submittedName>
        <fullName evidence="2">Uncharacterized protein</fullName>
    </submittedName>
</protein>
<dbReference type="EMBL" id="BRXU01000014">
    <property type="protein sequence ID" value="GLC55966.1"/>
    <property type="molecule type" value="Genomic_DNA"/>
</dbReference>
<evidence type="ECO:0000313" key="3">
    <source>
        <dbReference type="Proteomes" id="UP001165080"/>
    </source>
</evidence>
<feature type="region of interest" description="Disordered" evidence="1">
    <location>
        <begin position="296"/>
        <end position="335"/>
    </location>
</feature>
<feature type="compositionally biased region" description="Polar residues" evidence="1">
    <location>
        <begin position="126"/>
        <end position="148"/>
    </location>
</feature>
<name>A0A9W6F527_9CHLO</name>
<proteinExistence type="predicted"/>
<evidence type="ECO:0000313" key="2">
    <source>
        <dbReference type="EMBL" id="GLC55966.1"/>
    </source>
</evidence>
<feature type="compositionally biased region" description="Gly residues" evidence="1">
    <location>
        <begin position="349"/>
        <end position="377"/>
    </location>
</feature>
<comment type="caution">
    <text evidence="2">The sequence shown here is derived from an EMBL/GenBank/DDBJ whole genome shotgun (WGS) entry which is preliminary data.</text>
</comment>
<feature type="compositionally biased region" description="Polar residues" evidence="1">
    <location>
        <begin position="98"/>
        <end position="107"/>
    </location>
</feature>
<feature type="compositionally biased region" description="Low complexity" evidence="1">
    <location>
        <begin position="1092"/>
        <end position="1124"/>
    </location>
</feature>
<feature type="region of interest" description="Disordered" evidence="1">
    <location>
        <begin position="349"/>
        <end position="491"/>
    </location>
</feature>
<reference evidence="2 3" key="1">
    <citation type="journal article" date="2023" name="Commun. Biol.">
        <title>Reorganization of the ancestral sex-determining regions during the evolution of trioecy in Pleodorina starrii.</title>
        <authorList>
            <person name="Takahashi K."/>
            <person name="Suzuki S."/>
            <person name="Kawai-Toyooka H."/>
            <person name="Yamamoto K."/>
            <person name="Hamaji T."/>
            <person name="Ootsuki R."/>
            <person name="Yamaguchi H."/>
            <person name="Kawachi M."/>
            <person name="Higashiyama T."/>
            <person name="Nozaki H."/>
        </authorList>
    </citation>
    <scope>NUCLEOTIDE SEQUENCE [LARGE SCALE GENOMIC DNA]</scope>
    <source>
        <strain evidence="2 3">NIES-4479</strain>
    </source>
</reference>
<feature type="compositionally biased region" description="Low complexity" evidence="1">
    <location>
        <begin position="406"/>
        <end position="421"/>
    </location>
</feature>
<evidence type="ECO:0000256" key="1">
    <source>
        <dbReference type="SAM" id="MobiDB-lite"/>
    </source>
</evidence>
<feature type="compositionally biased region" description="Basic residues" evidence="1">
    <location>
        <begin position="108"/>
        <end position="118"/>
    </location>
</feature>
<feature type="region of interest" description="Disordered" evidence="1">
    <location>
        <begin position="1089"/>
        <end position="1124"/>
    </location>
</feature>
<feature type="compositionally biased region" description="Basic and acidic residues" evidence="1">
    <location>
        <begin position="296"/>
        <end position="316"/>
    </location>
</feature>
<keyword evidence="3" id="KW-1185">Reference proteome</keyword>
<feature type="compositionally biased region" description="Low complexity" evidence="1">
    <location>
        <begin position="459"/>
        <end position="479"/>
    </location>
</feature>
<feature type="region of interest" description="Disordered" evidence="1">
    <location>
        <begin position="963"/>
        <end position="984"/>
    </location>
</feature>
<dbReference type="AlphaFoldDB" id="A0A9W6F527"/>